<dbReference type="SMART" id="SM00458">
    <property type="entry name" value="RICIN"/>
    <property type="match status" value="1"/>
</dbReference>
<dbReference type="Proteomes" id="UP000002668">
    <property type="component" value="Genome"/>
</dbReference>
<feature type="compositionally biased region" description="Basic and acidic residues" evidence="7">
    <location>
        <begin position="11"/>
        <end position="22"/>
    </location>
</feature>
<feature type="transmembrane region" description="Helical" evidence="8">
    <location>
        <begin position="172"/>
        <end position="194"/>
    </location>
</feature>
<keyword evidence="4 8" id="KW-0812">Transmembrane</keyword>
<dbReference type="GO" id="GO:0012505">
    <property type="term" value="C:endomembrane system"/>
    <property type="evidence" value="ECO:0007669"/>
    <property type="project" value="UniProtKB-SubCell"/>
</dbReference>
<dbReference type="CDD" id="cd17502">
    <property type="entry name" value="MFS_Azr1_MDR_like"/>
    <property type="match status" value="1"/>
</dbReference>
<keyword evidence="5 8" id="KW-1133">Transmembrane helix</keyword>
<dbReference type="Gene3D" id="2.80.10.50">
    <property type="match status" value="1"/>
</dbReference>
<dbReference type="InterPro" id="IPR011701">
    <property type="entry name" value="MFS"/>
</dbReference>
<comment type="similarity">
    <text evidence="2">Belongs to the major facilitator superfamily.</text>
</comment>
<dbReference type="OMA" id="SKVEIVI"/>
<evidence type="ECO:0000259" key="9">
    <source>
        <dbReference type="PROSITE" id="PS50850"/>
    </source>
</evidence>
<evidence type="ECO:0000256" key="2">
    <source>
        <dbReference type="ARBA" id="ARBA00008335"/>
    </source>
</evidence>
<dbReference type="PROSITE" id="PS50231">
    <property type="entry name" value="RICIN_B_LECTIN"/>
    <property type="match status" value="1"/>
</dbReference>
<dbReference type="InterPro" id="IPR020846">
    <property type="entry name" value="MFS_dom"/>
</dbReference>
<dbReference type="SUPFAM" id="SSF50370">
    <property type="entry name" value="Ricin B-like lectins"/>
    <property type="match status" value="1"/>
</dbReference>
<sequence length="726" mass="78656">MAPPDSTEAIQNRELKGVEKDGVQTPAAKQAPEFNEQTNYVPVKTIITIFLACATVDLLALMDQTTLAASLAIVSKELGASSESAWIAGAYFLTSTSFQLLYGRLSDIWSRKVLLVAGIFIFFFGSLAASLATSATQLIIFRAFTGVGGGGLMSVAQMIVSDIVPLRERGKYQGILGSVVALANGIGPVIGGAFASRGHGSWRWIFRLNLFLSVLTTTCVYFFMPLRKVNGNWKRKVAAIDFPGCVLSLSGSTLLVLSLTWAGGEYAWNSVQVITTLVLGICVMLVFVMWQWKGTSVPLIPLVIFKSKVVNGATLSMFVNGWNFLVQVYYIPTFYQLVYGYSAVKSGALLLPITLTQTLFSTLSGLVIHKTGRYRECLLLGWAVWAIGLGLYSTLDSPSLGQQIGFGLLTGFGLGNTLQPSLIAIQAGVERKHMAVVTSTRNFVRNLGGTLGLALSGTIINNVVATSLNTQELSRPDVQLLLNSPGIFREAFGEQRTEMARIALASAYRDGFKIIFIVGAALNAFSFFLAWFLMPQVALERKDDDQLKAEGQKRHAEKRVDSATLVALTLAATGLAQIPDGYRRVYITSKQDTKFVIVPKARTAGTTLVVQTLTSTPDQQWYIKPNATSIQLADTTLCMDAGPKSGWKDMANVYIRECADNEQQKWVAQDDGRIALQASTGTQQCLDLQYLRATQNNPVGLYNCAGLGNTGAADKGINWPLVDATV</sequence>
<dbReference type="AlphaFoldDB" id="E5A9A9"/>
<keyword evidence="6 8" id="KW-0472">Membrane</keyword>
<dbReference type="GO" id="GO:0005886">
    <property type="term" value="C:plasma membrane"/>
    <property type="evidence" value="ECO:0007669"/>
    <property type="project" value="TreeGrafter"/>
</dbReference>
<dbReference type="PANTHER" id="PTHR23501">
    <property type="entry name" value="MAJOR FACILITATOR SUPERFAMILY"/>
    <property type="match status" value="1"/>
</dbReference>
<dbReference type="InterPro" id="IPR000772">
    <property type="entry name" value="Ricin_B_lectin"/>
</dbReference>
<evidence type="ECO:0000256" key="5">
    <source>
        <dbReference type="ARBA" id="ARBA00022989"/>
    </source>
</evidence>
<dbReference type="InterPro" id="IPR036259">
    <property type="entry name" value="MFS_trans_sf"/>
</dbReference>
<evidence type="ECO:0000313" key="11">
    <source>
        <dbReference type="Proteomes" id="UP000002668"/>
    </source>
</evidence>
<protein>
    <recommendedName>
        <fullName evidence="9">Major facilitator superfamily (MFS) profile domain-containing protein</fullName>
    </recommendedName>
</protein>
<feature type="transmembrane region" description="Helical" evidence="8">
    <location>
        <begin position="309"/>
        <end position="329"/>
    </location>
</feature>
<dbReference type="Gene3D" id="1.20.1720.10">
    <property type="entry name" value="Multidrug resistance protein D"/>
    <property type="match status" value="1"/>
</dbReference>
<dbReference type="PANTHER" id="PTHR23501:SF189">
    <property type="entry name" value="DRUG TRANSPORTER, PUTATIVE (AFU_ORTHOLOGUE AFUA_4G03920)-RELATED"/>
    <property type="match status" value="1"/>
</dbReference>
<dbReference type="PROSITE" id="PS50850">
    <property type="entry name" value="MFS"/>
    <property type="match status" value="1"/>
</dbReference>
<dbReference type="VEuPathDB" id="FungiDB:LEMA_P013800.1"/>
<keyword evidence="11" id="KW-1185">Reference proteome</keyword>
<name>E5A9A9_LEPMJ</name>
<feature type="transmembrane region" description="Helical" evidence="8">
    <location>
        <begin position="139"/>
        <end position="160"/>
    </location>
</feature>
<gene>
    <name evidence="10" type="ORF">LEMA_P013800.1</name>
</gene>
<dbReference type="GO" id="GO:0046943">
    <property type="term" value="F:carboxylic acid transmembrane transporter activity"/>
    <property type="evidence" value="ECO:0007669"/>
    <property type="project" value="UniProtKB-ARBA"/>
</dbReference>
<feature type="transmembrane region" description="Helical" evidence="8">
    <location>
        <begin position="401"/>
        <end position="425"/>
    </location>
</feature>
<dbReference type="PRINTS" id="PR01036">
    <property type="entry name" value="TCRTETB"/>
</dbReference>
<feature type="transmembrane region" description="Helical" evidence="8">
    <location>
        <begin position="206"/>
        <end position="226"/>
    </location>
</feature>
<dbReference type="FunFam" id="1.20.1720.10:FF:000013">
    <property type="entry name" value="Related to multidrug resistance proteins"/>
    <property type="match status" value="1"/>
</dbReference>
<dbReference type="eggNOG" id="KOG0254">
    <property type="taxonomic scope" value="Eukaryota"/>
</dbReference>
<evidence type="ECO:0000256" key="7">
    <source>
        <dbReference type="SAM" id="MobiDB-lite"/>
    </source>
</evidence>
<feature type="transmembrane region" description="Helical" evidence="8">
    <location>
        <begin position="114"/>
        <end position="133"/>
    </location>
</feature>
<organism evidence="11">
    <name type="scientific">Leptosphaeria maculans (strain JN3 / isolate v23.1.3 / race Av1-4-5-6-7-8)</name>
    <name type="common">Blackleg fungus</name>
    <name type="synonym">Phoma lingam</name>
    <dbReference type="NCBI Taxonomy" id="985895"/>
    <lineage>
        <taxon>Eukaryota</taxon>
        <taxon>Fungi</taxon>
        <taxon>Dikarya</taxon>
        <taxon>Ascomycota</taxon>
        <taxon>Pezizomycotina</taxon>
        <taxon>Dothideomycetes</taxon>
        <taxon>Pleosporomycetidae</taxon>
        <taxon>Pleosporales</taxon>
        <taxon>Pleosporineae</taxon>
        <taxon>Leptosphaeriaceae</taxon>
        <taxon>Plenodomus</taxon>
        <taxon>Plenodomus lingam/Leptosphaeria maculans species complex</taxon>
    </lineage>
</organism>
<dbReference type="InParanoid" id="E5A9A9"/>
<feature type="transmembrane region" description="Helical" evidence="8">
    <location>
        <begin position="46"/>
        <end position="73"/>
    </location>
</feature>
<feature type="domain" description="Major facilitator superfamily (MFS) profile" evidence="9">
    <location>
        <begin position="49"/>
        <end position="538"/>
    </location>
</feature>
<feature type="transmembrane region" description="Helical" evidence="8">
    <location>
        <begin position="514"/>
        <end position="534"/>
    </location>
</feature>
<dbReference type="InterPro" id="IPR035992">
    <property type="entry name" value="Ricin_B-like_lectins"/>
</dbReference>
<dbReference type="OrthoDB" id="6770063at2759"/>
<feature type="transmembrane region" description="Helical" evidence="8">
    <location>
        <begin position="349"/>
        <end position="368"/>
    </location>
</feature>
<evidence type="ECO:0000256" key="8">
    <source>
        <dbReference type="SAM" id="Phobius"/>
    </source>
</evidence>
<comment type="subcellular location">
    <subcellularLocation>
        <location evidence="1">Endomembrane system</location>
        <topology evidence="1">Multi-pass membrane protein</topology>
    </subcellularLocation>
</comment>
<dbReference type="CDD" id="cd00161">
    <property type="entry name" value="beta-trefoil_Ricin-like"/>
    <property type="match status" value="1"/>
</dbReference>
<feature type="region of interest" description="Disordered" evidence="7">
    <location>
        <begin position="1"/>
        <end position="29"/>
    </location>
</feature>
<feature type="transmembrane region" description="Helical" evidence="8">
    <location>
        <begin position="377"/>
        <end position="395"/>
    </location>
</feature>
<proteinExistence type="inferred from homology"/>
<keyword evidence="3" id="KW-0813">Transport</keyword>
<dbReference type="EMBL" id="FP929138">
    <property type="protein sequence ID" value="CBY00250.1"/>
    <property type="molecule type" value="Genomic_DNA"/>
</dbReference>
<evidence type="ECO:0000256" key="1">
    <source>
        <dbReference type="ARBA" id="ARBA00004127"/>
    </source>
</evidence>
<evidence type="ECO:0000313" key="10">
    <source>
        <dbReference type="EMBL" id="CBY00250.1"/>
    </source>
</evidence>
<feature type="transmembrane region" description="Helical" evidence="8">
    <location>
        <begin position="85"/>
        <end position="102"/>
    </location>
</feature>
<feature type="transmembrane region" description="Helical" evidence="8">
    <location>
        <begin position="238"/>
        <end position="261"/>
    </location>
</feature>
<feature type="transmembrane region" description="Helical" evidence="8">
    <location>
        <begin position="267"/>
        <end position="288"/>
    </location>
</feature>
<evidence type="ECO:0000256" key="4">
    <source>
        <dbReference type="ARBA" id="ARBA00022692"/>
    </source>
</evidence>
<dbReference type="SUPFAM" id="SSF103473">
    <property type="entry name" value="MFS general substrate transporter"/>
    <property type="match status" value="1"/>
</dbReference>
<dbReference type="Pfam" id="PF07690">
    <property type="entry name" value="MFS_1"/>
    <property type="match status" value="1"/>
</dbReference>
<dbReference type="HOGENOM" id="CLU_000960_25_1_1"/>
<reference evidence="11" key="1">
    <citation type="journal article" date="2011" name="Nat. Commun.">
        <title>Effector diversification within compartments of the Leptosphaeria maculans genome affected by Repeat-Induced Point mutations.</title>
        <authorList>
            <person name="Rouxel T."/>
            <person name="Grandaubert J."/>
            <person name="Hane J.K."/>
            <person name="Hoede C."/>
            <person name="van de Wouw A.P."/>
            <person name="Couloux A."/>
            <person name="Dominguez V."/>
            <person name="Anthouard V."/>
            <person name="Bally P."/>
            <person name="Bourras S."/>
            <person name="Cozijnsen A.J."/>
            <person name="Ciuffetti L.M."/>
            <person name="Degrave A."/>
            <person name="Dilmaghani A."/>
            <person name="Duret L."/>
            <person name="Fudal I."/>
            <person name="Goodwin S.B."/>
            <person name="Gout L."/>
            <person name="Glaser N."/>
            <person name="Linglin J."/>
            <person name="Kema G.H.J."/>
            <person name="Lapalu N."/>
            <person name="Lawrence C.B."/>
            <person name="May K."/>
            <person name="Meyer M."/>
            <person name="Ollivier B."/>
            <person name="Poulain J."/>
            <person name="Schoch C.L."/>
            <person name="Simon A."/>
            <person name="Spatafora J.W."/>
            <person name="Stachowiak A."/>
            <person name="Turgeon B.G."/>
            <person name="Tyler B.M."/>
            <person name="Vincent D."/>
            <person name="Weissenbach J."/>
            <person name="Amselem J."/>
            <person name="Quesneville H."/>
            <person name="Oliver R.P."/>
            <person name="Wincker P."/>
            <person name="Balesdent M.-H."/>
            <person name="Howlett B.J."/>
        </authorList>
    </citation>
    <scope>NUCLEOTIDE SEQUENCE [LARGE SCALE GENOMIC DNA]</scope>
    <source>
        <strain evidence="11">JN3 / isolate v23.1.3 / race Av1-4-5-6-7-8</strain>
    </source>
</reference>
<dbReference type="Gene3D" id="1.20.1250.20">
    <property type="entry name" value="MFS general substrate transporter like domains"/>
    <property type="match status" value="1"/>
</dbReference>
<evidence type="ECO:0000256" key="3">
    <source>
        <dbReference type="ARBA" id="ARBA00022448"/>
    </source>
</evidence>
<evidence type="ECO:0000256" key="6">
    <source>
        <dbReference type="ARBA" id="ARBA00023136"/>
    </source>
</evidence>
<accession>E5A9A9</accession>
<dbReference type="Pfam" id="PF00652">
    <property type="entry name" value="Ricin_B_lectin"/>
    <property type="match status" value="1"/>
</dbReference>